<dbReference type="RefSeq" id="XP_002543627.1">
    <property type="nucleotide sequence ID" value="XM_002543581.1"/>
</dbReference>
<feature type="region of interest" description="Disordered" evidence="1">
    <location>
        <begin position="734"/>
        <end position="754"/>
    </location>
</feature>
<evidence type="ECO:0000259" key="2">
    <source>
        <dbReference type="PROSITE" id="PS50181"/>
    </source>
</evidence>
<evidence type="ECO:0000313" key="3">
    <source>
        <dbReference type="EMBL" id="EEP78298.1"/>
    </source>
</evidence>
<accession>C4JPH2</accession>
<evidence type="ECO:0000256" key="1">
    <source>
        <dbReference type="SAM" id="MobiDB-lite"/>
    </source>
</evidence>
<dbReference type="STRING" id="336963.C4JPH2"/>
<dbReference type="PROSITE" id="PS50181">
    <property type="entry name" value="FBOX"/>
    <property type="match status" value="1"/>
</dbReference>
<name>C4JPH2_UNCRE</name>
<protein>
    <recommendedName>
        <fullName evidence="2">F-box domain-containing protein</fullName>
    </recommendedName>
</protein>
<dbReference type="HOGENOM" id="CLU_344240_0_0_1"/>
<dbReference type="OrthoDB" id="2687876at2759"/>
<dbReference type="Proteomes" id="UP000002058">
    <property type="component" value="Unassembled WGS sequence"/>
</dbReference>
<organism evidence="3 4">
    <name type="scientific">Uncinocarpus reesii (strain UAMH 1704)</name>
    <dbReference type="NCBI Taxonomy" id="336963"/>
    <lineage>
        <taxon>Eukaryota</taxon>
        <taxon>Fungi</taxon>
        <taxon>Dikarya</taxon>
        <taxon>Ascomycota</taxon>
        <taxon>Pezizomycotina</taxon>
        <taxon>Eurotiomycetes</taxon>
        <taxon>Eurotiomycetidae</taxon>
        <taxon>Onygenales</taxon>
        <taxon>Onygenaceae</taxon>
        <taxon>Uncinocarpus</taxon>
    </lineage>
</organism>
<dbReference type="InParanoid" id="C4JPH2"/>
<dbReference type="Pfam" id="PF00646">
    <property type="entry name" value="F-box"/>
    <property type="match status" value="1"/>
</dbReference>
<sequence>MKQSTLDRFGVILEQRPHTGLTFLDLPFNVRCRVYEHVGLYRTCPIDLNYEPTKGYDAEDVLDHDEEHDKYADVDPKYQCYVRKYFDFCDYLPGLVKRLLALHNLSPETLSHITTLAIRINFCVKHPHGCPYRYNLRPIPKTRPLQRIISRHEKWMLADWTCLCMRLAQYIQPGRLRLSFICDTENIETAKAFLAPLQAIPTLARCGIRLSRKEKPELQRLADETVAHLSTPRVAPFRFSVLPTELQARILAHTDLVAPHAIEWSPSAGYEPWQPMLQPEKCYMCIDVRESCCTPLEEGSFASRCDCWKPPKALFYLNYRTREEALRIFFKENHIILHYNTGPRLDLVPFLLSIPRQARKYLRSIQFEFPDPRCMTPGSKVSQDLAAAVTILVADADLRRLTITIDVSAGWHSGEDFEVDESLNEIRWFNYKQMILPMYLFGGRLKDFFVHLPWFYLSYDLARRREQEQDLERRIMGSAEYDSIQRGKFKRPCTAPISQLSAFIALSQATADFTLDANEDLERLCPLDAGRRHANPVHDLGQLEQLPLELLNMVLLGLDLRSLMDFRRVNQRAMEVVGSIPQYATILMHAKNALRGIISIGSARWISCLDIYQELRRAECDCGDFGGYLYLFTCRRVCFLCFTSESAYLPIGRGHAMRKFGLQGAQVAALPAMKSVPGFYSGRLLKCRTRHNLVDYESARQAGIKLHGSVAEMERHCSEMELQRREQYLQRKSEFKSGGGRAPRRPPLVEPFDGRQSNPRRYMAIVPAPYITTGKVIEWGFHCEGCRKHNYSRPLHWRRKFTVASFEAHLRECGNIVAGKHI</sequence>
<keyword evidence="4" id="KW-1185">Reference proteome</keyword>
<feature type="domain" description="F-box" evidence="2">
    <location>
        <begin position="540"/>
        <end position="586"/>
    </location>
</feature>
<dbReference type="GeneID" id="8437775"/>
<dbReference type="KEGG" id="ure:UREG_03144"/>
<dbReference type="EMBL" id="CH476616">
    <property type="protein sequence ID" value="EEP78298.1"/>
    <property type="molecule type" value="Genomic_DNA"/>
</dbReference>
<reference evidence="4" key="1">
    <citation type="journal article" date="2009" name="Genome Res.">
        <title>Comparative genomic analyses of the human fungal pathogens Coccidioides and their relatives.</title>
        <authorList>
            <person name="Sharpton T.J."/>
            <person name="Stajich J.E."/>
            <person name="Rounsley S.D."/>
            <person name="Gardner M.J."/>
            <person name="Wortman J.R."/>
            <person name="Jordar V.S."/>
            <person name="Maiti R."/>
            <person name="Kodira C.D."/>
            <person name="Neafsey D.E."/>
            <person name="Zeng Q."/>
            <person name="Hung C.-Y."/>
            <person name="McMahan C."/>
            <person name="Muszewska A."/>
            <person name="Grynberg M."/>
            <person name="Mandel M.A."/>
            <person name="Kellner E.M."/>
            <person name="Barker B.M."/>
            <person name="Galgiani J.N."/>
            <person name="Orbach M.J."/>
            <person name="Kirkland T.N."/>
            <person name="Cole G.T."/>
            <person name="Henn M.R."/>
            <person name="Birren B.W."/>
            <person name="Taylor J.W."/>
        </authorList>
    </citation>
    <scope>NUCLEOTIDE SEQUENCE [LARGE SCALE GENOMIC DNA]</scope>
    <source>
        <strain evidence="4">UAMH 1704</strain>
    </source>
</reference>
<dbReference type="VEuPathDB" id="FungiDB:UREG_03144"/>
<gene>
    <name evidence="3" type="ORF">UREG_03144</name>
</gene>
<evidence type="ECO:0000313" key="4">
    <source>
        <dbReference type="Proteomes" id="UP000002058"/>
    </source>
</evidence>
<dbReference type="InterPro" id="IPR001810">
    <property type="entry name" value="F-box_dom"/>
</dbReference>
<proteinExistence type="predicted"/>
<dbReference type="eggNOG" id="ENOG502S5YZ">
    <property type="taxonomic scope" value="Eukaryota"/>
</dbReference>
<dbReference type="AlphaFoldDB" id="C4JPH2"/>